<dbReference type="PANTHER" id="PTHR18896:SF76">
    <property type="entry name" value="PHOSPHOLIPASE"/>
    <property type="match status" value="1"/>
</dbReference>
<comment type="subcellular location">
    <subcellularLocation>
        <location evidence="3">Secreted</location>
    </subcellularLocation>
</comment>
<evidence type="ECO:0000256" key="3">
    <source>
        <dbReference type="ARBA" id="ARBA00004613"/>
    </source>
</evidence>
<feature type="domain" description="PLD phosphodiesterase" evidence="11">
    <location>
        <begin position="361"/>
        <end position="388"/>
    </location>
</feature>
<dbReference type="GO" id="GO:0009395">
    <property type="term" value="P:phospholipid catabolic process"/>
    <property type="evidence" value="ECO:0007669"/>
    <property type="project" value="TreeGrafter"/>
</dbReference>
<name>A0A7W6GE80_9HYPH</name>
<dbReference type="RefSeq" id="WP_343066208.1">
    <property type="nucleotide sequence ID" value="NZ_JACIDR010000001.1"/>
</dbReference>
<evidence type="ECO:0000256" key="10">
    <source>
        <dbReference type="SAM" id="MobiDB-lite"/>
    </source>
</evidence>
<dbReference type="Pfam" id="PF13091">
    <property type="entry name" value="PLDc_2"/>
    <property type="match status" value="1"/>
</dbReference>
<keyword evidence="7" id="KW-0378">Hydrolase</keyword>
<gene>
    <name evidence="12" type="ORF">GGR24_001234</name>
</gene>
<dbReference type="AlphaFoldDB" id="A0A7W6GE80"/>
<dbReference type="EMBL" id="JACIDR010000001">
    <property type="protein sequence ID" value="MBB3972601.1"/>
    <property type="molecule type" value="Genomic_DNA"/>
</dbReference>
<dbReference type="InterPro" id="IPR001736">
    <property type="entry name" value="PLipase_D/transphosphatidylase"/>
</dbReference>
<dbReference type="PROSITE" id="PS50035">
    <property type="entry name" value="PLD"/>
    <property type="match status" value="2"/>
</dbReference>
<dbReference type="InterPro" id="IPR025202">
    <property type="entry name" value="PLD-like_dom"/>
</dbReference>
<evidence type="ECO:0000313" key="12">
    <source>
        <dbReference type="EMBL" id="MBB3972601.1"/>
    </source>
</evidence>
<dbReference type="SMART" id="SM00155">
    <property type="entry name" value="PLDc"/>
    <property type="match status" value="2"/>
</dbReference>
<evidence type="ECO:0000256" key="9">
    <source>
        <dbReference type="ARBA" id="ARBA00029594"/>
    </source>
</evidence>
<dbReference type="CDD" id="cd09140">
    <property type="entry name" value="PLDc_vPLD1_2_like_bac_1"/>
    <property type="match status" value="1"/>
</dbReference>
<dbReference type="SUPFAM" id="SSF56024">
    <property type="entry name" value="Phospholipase D/nuclease"/>
    <property type="match status" value="2"/>
</dbReference>
<comment type="caution">
    <text evidence="12">The sequence shown here is derived from an EMBL/GenBank/DDBJ whole genome shotgun (WGS) entry which is preliminary data.</text>
</comment>
<keyword evidence="8" id="KW-0443">Lipid metabolism</keyword>
<sequence length="499" mass="56159">MDKPTADRPPLPASAPEAPRGQTFEPGWNCWKTAVADRMSVLVHGAEYFAALETALRSARRSILIIGWDFDPRIRLRLDVSEEESPPLGRLLRQLVEERPELEVRVLVWSSAVAHGPSGTAELLIGTEWQQHPRISLRLDTTHPLYAAHHQKIVAIDGALAFTGGIDLTVNRWDTDEHLHRDPRRKSHAGAFYGPIHDVQVAFDGEAAREVFDHACWRWKKGTGESPECVPGSLPWPENARTHFTDVDLAIARTVPDWGDGRSAHEAARLTEDMLWAAERTIYIEAQYFAATFLGDVLERRLSEPDGPEVIAIVSLASHGFIERQIMGRNRDRLIRRLRRADRHRRFRIYNPVVPGGDKDCSVLIHSKLVISDDRLLRVGSSNLNNRSVGLDTELDVAIEARDETDRRAVAALRNHLLAEHLGVPEAVFDATFAKTGSLVQTIERLNTGARGLRSFDAIRTRGSTRPVPGTSLLDPARPFEPPWLLRRRDKRITRRRDA</sequence>
<evidence type="ECO:0000256" key="8">
    <source>
        <dbReference type="ARBA" id="ARBA00023098"/>
    </source>
</evidence>
<dbReference type="GO" id="GO:0004630">
    <property type="term" value="F:phospholipase D activity"/>
    <property type="evidence" value="ECO:0007669"/>
    <property type="project" value="UniProtKB-EC"/>
</dbReference>
<proteinExistence type="predicted"/>
<evidence type="ECO:0000256" key="1">
    <source>
        <dbReference type="ARBA" id="ARBA00000798"/>
    </source>
</evidence>
<comment type="function">
    <text evidence="2">Could be a virulence factor.</text>
</comment>
<keyword evidence="6" id="KW-0677">Repeat</keyword>
<evidence type="ECO:0000256" key="7">
    <source>
        <dbReference type="ARBA" id="ARBA00022801"/>
    </source>
</evidence>
<evidence type="ECO:0000256" key="6">
    <source>
        <dbReference type="ARBA" id="ARBA00022737"/>
    </source>
</evidence>
<evidence type="ECO:0000256" key="5">
    <source>
        <dbReference type="ARBA" id="ARBA00022525"/>
    </source>
</evidence>
<evidence type="ECO:0000313" key="13">
    <source>
        <dbReference type="Proteomes" id="UP000528964"/>
    </source>
</evidence>
<comment type="catalytic activity">
    <reaction evidence="1">
        <text>a 1,2-diacyl-sn-glycero-3-phosphocholine + H2O = a 1,2-diacyl-sn-glycero-3-phosphate + choline + H(+)</text>
        <dbReference type="Rhea" id="RHEA:14445"/>
        <dbReference type="ChEBI" id="CHEBI:15354"/>
        <dbReference type="ChEBI" id="CHEBI:15377"/>
        <dbReference type="ChEBI" id="CHEBI:15378"/>
        <dbReference type="ChEBI" id="CHEBI:57643"/>
        <dbReference type="ChEBI" id="CHEBI:58608"/>
        <dbReference type="EC" id="3.1.4.4"/>
    </reaction>
</comment>
<keyword evidence="5" id="KW-0964">Secreted</keyword>
<keyword evidence="13" id="KW-1185">Reference proteome</keyword>
<dbReference type="Proteomes" id="UP000528964">
    <property type="component" value="Unassembled WGS sequence"/>
</dbReference>
<reference evidence="12 13" key="1">
    <citation type="submission" date="2020-08" db="EMBL/GenBank/DDBJ databases">
        <title>Genomic Encyclopedia of Type Strains, Phase IV (KMG-IV): sequencing the most valuable type-strain genomes for metagenomic binning, comparative biology and taxonomic classification.</title>
        <authorList>
            <person name="Goeker M."/>
        </authorList>
    </citation>
    <scope>NUCLEOTIDE SEQUENCE [LARGE SCALE GENOMIC DNA]</scope>
    <source>
        <strain evidence="12 13">DSM 25481</strain>
    </source>
</reference>
<dbReference type="GO" id="GO:0005576">
    <property type="term" value="C:extracellular region"/>
    <property type="evidence" value="ECO:0007669"/>
    <property type="project" value="UniProtKB-SubCell"/>
</dbReference>
<dbReference type="Gene3D" id="3.30.870.10">
    <property type="entry name" value="Endonuclease Chain A"/>
    <property type="match status" value="2"/>
</dbReference>
<dbReference type="PANTHER" id="PTHR18896">
    <property type="entry name" value="PHOSPHOLIPASE D"/>
    <property type="match status" value="1"/>
</dbReference>
<evidence type="ECO:0000256" key="2">
    <source>
        <dbReference type="ARBA" id="ARBA00003145"/>
    </source>
</evidence>
<feature type="region of interest" description="Disordered" evidence="10">
    <location>
        <begin position="1"/>
        <end position="23"/>
    </location>
</feature>
<evidence type="ECO:0000259" key="11">
    <source>
        <dbReference type="PROSITE" id="PS50035"/>
    </source>
</evidence>
<feature type="domain" description="PLD phosphodiesterase" evidence="11">
    <location>
        <begin position="145"/>
        <end position="172"/>
    </location>
</feature>
<evidence type="ECO:0000256" key="4">
    <source>
        <dbReference type="ARBA" id="ARBA00018392"/>
    </source>
</evidence>
<dbReference type="InterPro" id="IPR015679">
    <property type="entry name" value="PLipase_D_fam"/>
</dbReference>
<accession>A0A7W6GE80</accession>
<organism evidence="12 13">
    <name type="scientific">Hansschlegelia beijingensis</name>
    <dbReference type="NCBI Taxonomy" id="1133344"/>
    <lineage>
        <taxon>Bacteria</taxon>
        <taxon>Pseudomonadati</taxon>
        <taxon>Pseudomonadota</taxon>
        <taxon>Alphaproteobacteria</taxon>
        <taxon>Hyphomicrobiales</taxon>
        <taxon>Methylopilaceae</taxon>
        <taxon>Hansschlegelia</taxon>
    </lineage>
</organism>
<protein>
    <recommendedName>
        <fullName evidence="4">Phospholipase D</fullName>
    </recommendedName>
    <alternativeName>
        <fullName evidence="9">Choline phosphatase</fullName>
    </alternativeName>
</protein>